<dbReference type="Proteomes" id="UP000198323">
    <property type="component" value="Unassembled WGS sequence"/>
</dbReference>
<name>A0A226N6E2_CALSU</name>
<dbReference type="STRING" id="9009.A0A226N6E2"/>
<evidence type="ECO:0000313" key="1">
    <source>
        <dbReference type="EMBL" id="OXB63042.1"/>
    </source>
</evidence>
<dbReference type="OrthoDB" id="361630at2759"/>
<keyword evidence="2" id="KW-1185">Reference proteome</keyword>
<dbReference type="EMBL" id="MCFN01000185">
    <property type="protein sequence ID" value="OXB63042.1"/>
    <property type="molecule type" value="Genomic_DNA"/>
</dbReference>
<comment type="caution">
    <text evidence="1">The sequence shown here is derived from an EMBL/GenBank/DDBJ whole genome shotgun (WGS) entry which is preliminary data.</text>
</comment>
<protein>
    <submittedName>
        <fullName evidence="1">Uncharacterized protein</fullName>
    </submittedName>
</protein>
<dbReference type="AlphaFoldDB" id="A0A226N6E2"/>
<organism evidence="1 2">
    <name type="scientific">Callipepla squamata</name>
    <name type="common">Scaled quail</name>
    <dbReference type="NCBI Taxonomy" id="9009"/>
    <lineage>
        <taxon>Eukaryota</taxon>
        <taxon>Metazoa</taxon>
        <taxon>Chordata</taxon>
        <taxon>Craniata</taxon>
        <taxon>Vertebrata</taxon>
        <taxon>Euteleostomi</taxon>
        <taxon>Archelosauria</taxon>
        <taxon>Archosauria</taxon>
        <taxon>Dinosauria</taxon>
        <taxon>Saurischia</taxon>
        <taxon>Theropoda</taxon>
        <taxon>Coelurosauria</taxon>
        <taxon>Aves</taxon>
        <taxon>Neognathae</taxon>
        <taxon>Galloanserae</taxon>
        <taxon>Galliformes</taxon>
        <taxon>Odontophoridae</taxon>
        <taxon>Callipepla</taxon>
    </lineage>
</organism>
<accession>A0A226N6E2</accession>
<proteinExistence type="predicted"/>
<sequence>MNRRLMLKFENLIHFHGACRQLHTLSCRRICRAQWKPAQTSTCPTRSVHPYPQCWQKDKLFRIASSPCRYLSAKEEKKKGRRKLPVTRGEVEIRQQMTVEELARGMGKDIGESFSVNIYNYIVEGETLHLGLLKLDPYHIYEALLYTDIDVDSLEPDSILYEDSIKLIVKKSGMKYKSAKLKEEKERENKDAVKRILPCLQTTCRPGIPNSTAPSCYYNGPR</sequence>
<gene>
    <name evidence="1" type="ORF">ASZ78_014809</name>
</gene>
<evidence type="ECO:0000313" key="2">
    <source>
        <dbReference type="Proteomes" id="UP000198323"/>
    </source>
</evidence>
<reference evidence="1 2" key="1">
    <citation type="submission" date="2016-07" db="EMBL/GenBank/DDBJ databases">
        <title>Disparate Historic Effective Population Sizes Predicted by Modern Levels of Genome Diversity for the Scaled Quail (Callipepla squamata) and the Northern Bobwhite (Colinus virginianus): Inferences from First and Second Generation Draft Genome Assemblies for Sympatric New World Quail.</title>
        <authorList>
            <person name="Oldeschulte D.L."/>
            <person name="Halley Y.A."/>
            <person name="Bhattarai E.K."/>
            <person name="Brashear W.A."/>
            <person name="Hill J."/>
            <person name="Metz R.P."/>
            <person name="Johnson C.D."/>
            <person name="Rollins D."/>
            <person name="Peterson M.J."/>
            <person name="Bickhart D.M."/>
            <person name="Decker J.E."/>
            <person name="Seabury C.M."/>
        </authorList>
    </citation>
    <scope>NUCLEOTIDE SEQUENCE [LARGE SCALE GENOMIC DNA]</scope>
    <source>
        <strain evidence="1 2">Texas</strain>
        <tissue evidence="1">Leg muscle</tissue>
    </source>
</reference>